<proteinExistence type="predicted"/>
<keyword evidence="1" id="KW-0472">Membrane</keyword>
<evidence type="ECO:0000313" key="3">
    <source>
        <dbReference type="Proteomes" id="UP000886758"/>
    </source>
</evidence>
<dbReference type="EMBL" id="DVLF01000146">
    <property type="protein sequence ID" value="HIT50298.1"/>
    <property type="molecule type" value="Genomic_DNA"/>
</dbReference>
<reference evidence="2" key="1">
    <citation type="submission" date="2020-10" db="EMBL/GenBank/DDBJ databases">
        <authorList>
            <person name="Gilroy R."/>
        </authorList>
    </citation>
    <scope>NUCLEOTIDE SEQUENCE</scope>
    <source>
        <strain evidence="2">ChiW17-6978</strain>
    </source>
</reference>
<dbReference type="AlphaFoldDB" id="A0A9D1KJX0"/>
<name>A0A9D1KJX0_9MOLU</name>
<feature type="transmembrane region" description="Helical" evidence="1">
    <location>
        <begin position="47"/>
        <end position="65"/>
    </location>
</feature>
<organism evidence="2 3">
    <name type="scientific">Candidatus Pelethenecus faecipullorum</name>
    <dbReference type="NCBI Taxonomy" id="2840900"/>
    <lineage>
        <taxon>Bacteria</taxon>
        <taxon>Bacillati</taxon>
        <taxon>Mycoplasmatota</taxon>
        <taxon>Mollicutes</taxon>
        <taxon>Candidatus Pelethenecus</taxon>
    </lineage>
</organism>
<comment type="caution">
    <text evidence="2">The sequence shown here is derived from an EMBL/GenBank/DDBJ whole genome shotgun (WGS) entry which is preliminary data.</text>
</comment>
<feature type="transmembrane region" description="Helical" evidence="1">
    <location>
        <begin position="132"/>
        <end position="153"/>
    </location>
</feature>
<dbReference type="Proteomes" id="UP000886758">
    <property type="component" value="Unassembled WGS sequence"/>
</dbReference>
<reference evidence="2" key="2">
    <citation type="journal article" date="2021" name="PeerJ">
        <title>Extensive microbial diversity within the chicken gut microbiome revealed by metagenomics and culture.</title>
        <authorList>
            <person name="Gilroy R."/>
            <person name="Ravi A."/>
            <person name="Getino M."/>
            <person name="Pursley I."/>
            <person name="Horton D.L."/>
            <person name="Alikhan N.F."/>
            <person name="Baker D."/>
            <person name="Gharbi K."/>
            <person name="Hall N."/>
            <person name="Watson M."/>
            <person name="Adriaenssens E.M."/>
            <person name="Foster-Nyarko E."/>
            <person name="Jarju S."/>
            <person name="Secka A."/>
            <person name="Antonio M."/>
            <person name="Oren A."/>
            <person name="Chaudhuri R.R."/>
            <person name="La Ragione R."/>
            <person name="Hildebrand F."/>
            <person name="Pallen M.J."/>
        </authorList>
    </citation>
    <scope>NUCLEOTIDE SEQUENCE</scope>
    <source>
        <strain evidence="2">ChiW17-6978</strain>
    </source>
</reference>
<feature type="transmembrane region" description="Helical" evidence="1">
    <location>
        <begin position="20"/>
        <end position="40"/>
    </location>
</feature>
<evidence type="ECO:0000313" key="2">
    <source>
        <dbReference type="EMBL" id="HIT50298.1"/>
    </source>
</evidence>
<feature type="transmembrane region" description="Helical" evidence="1">
    <location>
        <begin position="101"/>
        <end position="126"/>
    </location>
</feature>
<accession>A0A9D1KJX0</accession>
<feature type="transmembrane region" description="Helical" evidence="1">
    <location>
        <begin position="71"/>
        <end position="89"/>
    </location>
</feature>
<gene>
    <name evidence="2" type="ORF">IAD46_04655</name>
</gene>
<keyword evidence="1" id="KW-1133">Transmembrane helix</keyword>
<keyword evidence="1" id="KW-0812">Transmembrane</keyword>
<protein>
    <submittedName>
        <fullName evidence="2">Uncharacterized protein</fullName>
    </submittedName>
</protein>
<evidence type="ECO:0000256" key="1">
    <source>
        <dbReference type="SAM" id="Phobius"/>
    </source>
</evidence>
<sequence length="179" mass="20308">MDLTIFCILAAISEFLSYFLLGKLTSSIYISFGTLIFIVASIRWGRMSFLVLLVSSIPIVFIAKIPFLESFVYYVLANLFAAIPIFCYGKRNRDVFHKSNGALLVYLVIVFLCLILGKGLALLWMSDMKVGFRSYLGSVLLTFVIDIIILLVLNRKKIELIVDMDQYLEKMSKGEVYGQ</sequence>